<accession>Q0W3W9</accession>
<dbReference type="RefSeq" id="WP_012035641.1">
    <property type="nucleotide sequence ID" value="NC_009464.1"/>
</dbReference>
<keyword evidence="3 6" id="KW-0812">Transmembrane</keyword>
<dbReference type="NCBIfam" id="NF037997">
    <property type="entry name" value="Na_Pi_symport"/>
    <property type="match status" value="1"/>
</dbReference>
<evidence type="ECO:0000256" key="1">
    <source>
        <dbReference type="ARBA" id="ARBA00004651"/>
    </source>
</evidence>
<feature type="transmembrane region" description="Helical" evidence="6">
    <location>
        <begin position="49"/>
        <end position="74"/>
    </location>
</feature>
<feature type="transmembrane region" description="Helical" evidence="6">
    <location>
        <begin position="209"/>
        <end position="228"/>
    </location>
</feature>
<feature type="domain" description="PhoU" evidence="7">
    <location>
        <begin position="342"/>
        <end position="421"/>
    </location>
</feature>
<evidence type="ECO:0000256" key="4">
    <source>
        <dbReference type="ARBA" id="ARBA00022989"/>
    </source>
</evidence>
<dbReference type="GO" id="GO:0005436">
    <property type="term" value="F:sodium:phosphate symporter activity"/>
    <property type="evidence" value="ECO:0007669"/>
    <property type="project" value="InterPro"/>
</dbReference>
<keyword evidence="5 6" id="KW-0472">Membrane</keyword>
<gene>
    <name evidence="8" type="ORF">RCIX1703</name>
</gene>
<dbReference type="STRING" id="351160.RCIX1703"/>
<evidence type="ECO:0000256" key="5">
    <source>
        <dbReference type="ARBA" id="ARBA00023136"/>
    </source>
</evidence>
<dbReference type="AlphaFoldDB" id="Q0W3W9"/>
<name>Q0W3W9_METAR</name>
<dbReference type="EMBL" id="AM114193">
    <property type="protein sequence ID" value="CAJ36924.1"/>
    <property type="molecule type" value="Genomic_DNA"/>
</dbReference>
<dbReference type="KEGG" id="rci:RCIX1703"/>
<dbReference type="TCDB" id="2.A.58.2.6">
    <property type="family name" value="the phosphate:na(+) symporter (pnas) family"/>
</dbReference>
<protein>
    <submittedName>
        <fullName evidence="8">Na(+)/phosphate symporter</fullName>
    </submittedName>
</protein>
<feature type="transmembrane region" description="Helical" evidence="6">
    <location>
        <begin position="102"/>
        <end position="122"/>
    </location>
</feature>
<keyword evidence="2" id="KW-1003">Cell membrane</keyword>
<dbReference type="NCBIfam" id="TIGR00704">
    <property type="entry name" value="NaPi_cotrn_rel"/>
    <property type="match status" value="1"/>
</dbReference>
<dbReference type="InterPro" id="IPR026022">
    <property type="entry name" value="PhoU_dom"/>
</dbReference>
<dbReference type="OrthoDB" id="7738at2157"/>
<evidence type="ECO:0000313" key="8">
    <source>
        <dbReference type="EMBL" id="CAJ36924.1"/>
    </source>
</evidence>
<dbReference type="InterPro" id="IPR003841">
    <property type="entry name" value="Na/Pi_transpt"/>
</dbReference>
<keyword evidence="4 6" id="KW-1133">Transmembrane helix</keyword>
<dbReference type="Gene3D" id="1.20.58.220">
    <property type="entry name" value="Phosphate transport system protein phou homolog 2, domain 2"/>
    <property type="match status" value="1"/>
</dbReference>
<dbReference type="Pfam" id="PF02690">
    <property type="entry name" value="Na_Pi_cotrans"/>
    <property type="match status" value="2"/>
</dbReference>
<dbReference type="InterPro" id="IPR004633">
    <property type="entry name" value="NaPi_cotrn-rel/YqeW-like"/>
</dbReference>
<dbReference type="PATRIC" id="fig|351160.9.peg.1354"/>
<keyword evidence="9" id="KW-1185">Reference proteome</keyword>
<sequence>MGYLELFAIIPGLILFLYGIEHFSGEILKVAGERFRSLLGKLTSTPLRGALLGAGVTAIVQSSTATTVIVIGLVNAGTISFEQSLGVIIGANVGATITAQLVAFKLTVFAPVFILIGFLLSIAGRNYKFLGRPIFYFGLVFYSLTLISSAVEPLKSDPGLLALLSSFNDPVIALAAGILFTVLLQSSSVTIGLAVILAGSGLISLDQAIPLMLGANIGTTATGLIVSYGMSLHSKRAAVAHLLCSLLGVAIFIPFLGQFTALVLATSGDAGMQVANAHLIFNVIRAAIFLAAIRPFKALVEWLVPGNEPEILFRTEHLPDRVPDDTVEAFDLIVKELKHSTDLIITLFDESMRTLETPKSGDIQKIEKLESLSDYLDERIERAILEISQRDMGAKEAGQTVLLVRISSAIENLGDAGEDVGSLAKSIDEKGLTLSPESREELMTVYRTLRANLEIIRDSLPAITPAAAEQMKQNDAAMREQINASYRKHMHRLYTQKAYAGTMIVEVLSVLEASNLRAREIRKLIEANGTRLNSAGNGNILPATAVIMPERVNRQQDN</sequence>
<dbReference type="PANTHER" id="PTHR10010">
    <property type="entry name" value="SOLUTE CARRIER FAMILY 34 SODIUM PHOSPHATE , MEMBER 2-RELATED"/>
    <property type="match status" value="1"/>
</dbReference>
<dbReference type="eggNOG" id="arCOG00233">
    <property type="taxonomic scope" value="Archaea"/>
</dbReference>
<dbReference type="Pfam" id="PF01895">
    <property type="entry name" value="PhoU"/>
    <property type="match status" value="1"/>
</dbReference>
<dbReference type="SUPFAM" id="SSF109755">
    <property type="entry name" value="PhoU-like"/>
    <property type="match status" value="1"/>
</dbReference>
<dbReference type="GeneID" id="5145098"/>
<dbReference type="PANTHER" id="PTHR10010:SF46">
    <property type="entry name" value="SODIUM-DEPENDENT PHOSPHATE TRANSPORT PROTEIN 2B"/>
    <property type="match status" value="1"/>
</dbReference>
<comment type="subcellular location">
    <subcellularLocation>
        <location evidence="1">Cell membrane</location>
        <topology evidence="1">Multi-pass membrane protein</topology>
    </subcellularLocation>
</comment>
<feature type="transmembrane region" description="Helical" evidence="6">
    <location>
        <begin position="277"/>
        <end position="296"/>
    </location>
</feature>
<evidence type="ECO:0000256" key="3">
    <source>
        <dbReference type="ARBA" id="ARBA00022692"/>
    </source>
</evidence>
<dbReference type="GO" id="GO:0005886">
    <property type="term" value="C:plasma membrane"/>
    <property type="evidence" value="ECO:0007669"/>
    <property type="project" value="UniProtKB-SubCell"/>
</dbReference>
<organism evidence="8 9">
    <name type="scientific">Methanocella arvoryzae (strain DSM 22066 / NBRC 105507 / MRE50)</name>
    <dbReference type="NCBI Taxonomy" id="351160"/>
    <lineage>
        <taxon>Archaea</taxon>
        <taxon>Methanobacteriati</taxon>
        <taxon>Methanobacteriota</taxon>
        <taxon>Stenosarchaea group</taxon>
        <taxon>Methanomicrobia</taxon>
        <taxon>Methanocellales</taxon>
        <taxon>Methanocellaceae</taxon>
        <taxon>Methanocella</taxon>
    </lineage>
</organism>
<evidence type="ECO:0000259" key="7">
    <source>
        <dbReference type="Pfam" id="PF01895"/>
    </source>
</evidence>
<reference evidence="8 9" key="1">
    <citation type="journal article" date="2006" name="Science">
        <title>Genome of rice cluster I archaea -- the key methane producers in the rice rhizosphere.</title>
        <authorList>
            <person name="Erkel C."/>
            <person name="Kube M."/>
            <person name="Reinhardt R."/>
            <person name="Liesack W."/>
        </authorList>
    </citation>
    <scope>NUCLEOTIDE SEQUENCE [LARGE SCALE GENOMIC DNA]</scope>
    <source>
        <strain evidence="9">DSM 22066 / NBRC 105507 / MRE50</strain>
    </source>
</reference>
<feature type="transmembrane region" description="Helical" evidence="6">
    <location>
        <begin position="6"/>
        <end position="28"/>
    </location>
</feature>
<evidence type="ECO:0000256" key="6">
    <source>
        <dbReference type="SAM" id="Phobius"/>
    </source>
</evidence>
<feature type="transmembrane region" description="Helical" evidence="6">
    <location>
        <begin position="134"/>
        <end position="151"/>
    </location>
</feature>
<dbReference type="Proteomes" id="UP000000663">
    <property type="component" value="Chromosome"/>
</dbReference>
<evidence type="ECO:0000313" key="9">
    <source>
        <dbReference type="Proteomes" id="UP000000663"/>
    </source>
</evidence>
<evidence type="ECO:0000256" key="2">
    <source>
        <dbReference type="ARBA" id="ARBA00022475"/>
    </source>
</evidence>
<feature type="transmembrane region" description="Helical" evidence="6">
    <location>
        <begin position="240"/>
        <end position="265"/>
    </location>
</feature>
<feature type="transmembrane region" description="Helical" evidence="6">
    <location>
        <begin position="171"/>
        <end position="197"/>
    </location>
</feature>
<proteinExistence type="predicted"/>
<dbReference type="InterPro" id="IPR038078">
    <property type="entry name" value="PhoU-like_sf"/>
</dbReference>
<dbReference type="GO" id="GO:0044341">
    <property type="term" value="P:sodium-dependent phosphate transport"/>
    <property type="evidence" value="ECO:0007669"/>
    <property type="project" value="InterPro"/>
</dbReference>